<dbReference type="OrthoDB" id="9803213at2"/>
<gene>
    <name evidence="8" type="primary">tldD</name>
    <name evidence="8" type="ORF">D8I35_17745</name>
</gene>
<feature type="domain" description="Metalloprotease TldD/E N-terminal" evidence="5">
    <location>
        <begin position="67"/>
        <end position="128"/>
    </location>
</feature>
<evidence type="ECO:0000256" key="2">
    <source>
        <dbReference type="ARBA" id="ARBA00022670"/>
    </source>
</evidence>
<dbReference type="SUPFAM" id="SSF111283">
    <property type="entry name" value="Putative modulator of DNA gyrase, PmbA/TldD"/>
    <property type="match status" value="1"/>
</dbReference>
<feature type="domain" description="Metalloprotease TldD/E central" evidence="7">
    <location>
        <begin position="156"/>
        <end position="264"/>
    </location>
</feature>
<dbReference type="InterPro" id="IPR051463">
    <property type="entry name" value="Peptidase_U62_metallo"/>
</dbReference>
<reference evidence="8 9" key="1">
    <citation type="submission" date="2018-10" db="EMBL/GenBank/DDBJ databases">
        <title>Draft genome of Cortibacter populi DSM10536.</title>
        <authorList>
            <person name="Bernier A.-M."/>
            <person name="Bernard K."/>
        </authorList>
    </citation>
    <scope>NUCLEOTIDE SEQUENCE [LARGE SCALE GENOMIC DNA]</scope>
    <source>
        <strain evidence="8 9">DSM 105136</strain>
    </source>
</reference>
<keyword evidence="2 8" id="KW-0645">Protease</keyword>
<evidence type="ECO:0000256" key="1">
    <source>
        <dbReference type="ARBA" id="ARBA00005836"/>
    </source>
</evidence>
<keyword evidence="3" id="KW-0378">Hydrolase</keyword>
<dbReference type="Pfam" id="PF01523">
    <property type="entry name" value="PmbA_TldD_1st"/>
    <property type="match status" value="1"/>
</dbReference>
<keyword evidence="9" id="KW-1185">Reference proteome</keyword>
<evidence type="ECO:0000256" key="4">
    <source>
        <dbReference type="ARBA" id="ARBA00023049"/>
    </source>
</evidence>
<feature type="domain" description="Metalloprotease TldD/E C-terminal" evidence="6">
    <location>
        <begin position="272"/>
        <end position="505"/>
    </location>
</feature>
<evidence type="ECO:0000256" key="3">
    <source>
        <dbReference type="ARBA" id="ARBA00022801"/>
    </source>
</evidence>
<proteinExistence type="inferred from homology"/>
<dbReference type="EMBL" id="RDQO01000007">
    <property type="protein sequence ID" value="RMX03082.1"/>
    <property type="molecule type" value="Genomic_DNA"/>
</dbReference>
<dbReference type="GO" id="GO:0008237">
    <property type="term" value="F:metallopeptidase activity"/>
    <property type="evidence" value="ECO:0007669"/>
    <property type="project" value="UniProtKB-KW"/>
</dbReference>
<evidence type="ECO:0000259" key="6">
    <source>
        <dbReference type="Pfam" id="PF19289"/>
    </source>
</evidence>
<dbReference type="RefSeq" id="WP_122231863.1">
    <property type="nucleotide sequence ID" value="NZ_RDQO01000007.1"/>
</dbReference>
<evidence type="ECO:0000313" key="9">
    <source>
        <dbReference type="Proteomes" id="UP000278006"/>
    </source>
</evidence>
<dbReference type="InterPro" id="IPR045570">
    <property type="entry name" value="Metalloprtase-TldD/E_cen_dom"/>
</dbReference>
<organism evidence="8 9">
    <name type="scientific">Corticibacter populi</name>
    <dbReference type="NCBI Taxonomy" id="1550736"/>
    <lineage>
        <taxon>Bacteria</taxon>
        <taxon>Pseudomonadati</taxon>
        <taxon>Pseudomonadota</taxon>
        <taxon>Betaproteobacteria</taxon>
        <taxon>Burkholderiales</taxon>
        <taxon>Comamonadaceae</taxon>
        <taxon>Corticibacter</taxon>
    </lineage>
</organism>
<dbReference type="InterPro" id="IPR036059">
    <property type="entry name" value="TldD/PmbA_sf"/>
</dbReference>
<dbReference type="PANTHER" id="PTHR30624:SF4">
    <property type="entry name" value="METALLOPROTEASE TLDD"/>
    <property type="match status" value="1"/>
</dbReference>
<dbReference type="Pfam" id="PF19290">
    <property type="entry name" value="PmbA_TldD_2nd"/>
    <property type="match status" value="1"/>
</dbReference>
<evidence type="ECO:0000259" key="7">
    <source>
        <dbReference type="Pfam" id="PF19290"/>
    </source>
</evidence>
<sequence length="507" mass="53619">MSTFHAPSLQHGTAGTSAFAIAAEPHVTSTEDRLAVARRVLLAPYGLDEQHLRRALTEIRRRRVDDADIYFQYTRHESWSLEEGIVKTGAFGIDQGFGVRAVAGEKTAFAYSDDISEAALLDAAHTVRSIGAAGGRARAGRHRLAASRSLYPALDPITTLGSQDKVDLLGRVETLARGRDPRIVQVMAGLAAEWDVVLVARADGTLAADVRPLVRLSVTVIAAQNGRREMGSAGGGGRFGLAYFDDALIAGYVDEAVGAALTNLESRPAPAGEMSVVLGPGWPGVLLHEAVGHGLEGDFNRKGSSAFSGRIGEQVAARGVTVLDDGTLADRRGSLNIDDEGHPSQRNVLIEDGILVGYIHDAMNARLMRSAPTGNGRRESYAHIPMPRMTNTYMLGGAHDPQEIIASIDRGLYASNFGGGQVDITSGKFVFSASQAWWVEKGQLRYPVKGATIVGNGPEVLKRVSMIGNDLQLDSGVGVCGKEGQSVPVGVGQPTLRIDGLTVGGTA</sequence>
<dbReference type="InterPro" id="IPR025502">
    <property type="entry name" value="TldD"/>
</dbReference>
<dbReference type="InterPro" id="IPR035068">
    <property type="entry name" value="TldD/PmbA_N"/>
</dbReference>
<dbReference type="GO" id="GO:0005829">
    <property type="term" value="C:cytosol"/>
    <property type="evidence" value="ECO:0007669"/>
    <property type="project" value="TreeGrafter"/>
</dbReference>
<dbReference type="PIRSF" id="PIRSF004919">
    <property type="entry name" value="TldD"/>
    <property type="match status" value="1"/>
</dbReference>
<dbReference type="InterPro" id="IPR002510">
    <property type="entry name" value="Metalloprtase-TldD/E_N"/>
</dbReference>
<evidence type="ECO:0000259" key="5">
    <source>
        <dbReference type="Pfam" id="PF01523"/>
    </source>
</evidence>
<keyword evidence="4 8" id="KW-0482">Metalloprotease</keyword>
<comment type="caution">
    <text evidence="8">The sequence shown here is derived from an EMBL/GenBank/DDBJ whole genome shotgun (WGS) entry which is preliminary data.</text>
</comment>
<evidence type="ECO:0000313" key="8">
    <source>
        <dbReference type="EMBL" id="RMX03082.1"/>
    </source>
</evidence>
<protein>
    <submittedName>
        <fullName evidence="8">Metalloprotease TldD</fullName>
    </submittedName>
</protein>
<dbReference type="Proteomes" id="UP000278006">
    <property type="component" value="Unassembled WGS sequence"/>
</dbReference>
<dbReference type="GO" id="GO:0006508">
    <property type="term" value="P:proteolysis"/>
    <property type="evidence" value="ECO:0007669"/>
    <property type="project" value="UniProtKB-KW"/>
</dbReference>
<accession>A0A3M6QKU1</accession>
<dbReference type="AlphaFoldDB" id="A0A3M6QKU1"/>
<dbReference type="NCBIfam" id="NF008006">
    <property type="entry name" value="PRK10735.1"/>
    <property type="match status" value="1"/>
</dbReference>
<dbReference type="InterPro" id="IPR045569">
    <property type="entry name" value="Metalloprtase-TldD/E_C"/>
</dbReference>
<dbReference type="Pfam" id="PF19289">
    <property type="entry name" value="PmbA_TldD_3rd"/>
    <property type="match status" value="1"/>
</dbReference>
<dbReference type="Gene3D" id="3.30.2290.10">
    <property type="entry name" value="PmbA/TldD superfamily"/>
    <property type="match status" value="1"/>
</dbReference>
<comment type="similarity">
    <text evidence="1">Belongs to the peptidase U62 family.</text>
</comment>
<dbReference type="PANTHER" id="PTHR30624">
    <property type="entry name" value="UNCHARACTERIZED PROTEIN TLDD AND PMBA"/>
    <property type="match status" value="1"/>
</dbReference>
<name>A0A3M6QKU1_9BURK</name>